<gene>
    <name evidence="2" type="ORF">CFY87_03815</name>
    <name evidence="3" type="ORF">NCTC10851_01047</name>
</gene>
<accession>A0A263HDV8</accession>
<feature type="chain" id="PRO_5044571914" evidence="1">
    <location>
        <begin position="18"/>
        <end position="198"/>
    </location>
</feature>
<dbReference type="EMBL" id="NLFK01000003">
    <property type="protein sequence ID" value="OZN25281.1"/>
    <property type="molecule type" value="Genomic_DNA"/>
</dbReference>
<dbReference type="InParanoid" id="A0A263HDV8"/>
<dbReference type="Proteomes" id="UP000215738">
    <property type="component" value="Unassembled WGS sequence"/>
</dbReference>
<name>A0A263HDV8_9PAST</name>
<dbReference type="EMBL" id="UFSB01000001">
    <property type="protein sequence ID" value="SUU35947.1"/>
    <property type="molecule type" value="Genomic_DNA"/>
</dbReference>
<evidence type="ECO:0000313" key="5">
    <source>
        <dbReference type="Proteomes" id="UP000254507"/>
    </source>
</evidence>
<dbReference type="Proteomes" id="UP000254507">
    <property type="component" value="Unassembled WGS sequence"/>
</dbReference>
<evidence type="ECO:0000313" key="3">
    <source>
        <dbReference type="EMBL" id="SUU35947.1"/>
    </source>
</evidence>
<organism evidence="3 5">
    <name type="scientific">Actinobacillus seminis</name>
    <dbReference type="NCBI Taxonomy" id="722"/>
    <lineage>
        <taxon>Bacteria</taxon>
        <taxon>Pseudomonadati</taxon>
        <taxon>Pseudomonadota</taxon>
        <taxon>Gammaproteobacteria</taxon>
        <taxon>Pasteurellales</taxon>
        <taxon>Pasteurellaceae</taxon>
        <taxon>Actinobacillus</taxon>
    </lineage>
</organism>
<evidence type="ECO:0000256" key="1">
    <source>
        <dbReference type="SAM" id="SignalP"/>
    </source>
</evidence>
<sequence>MKKLLMTLCCLPAFALANETGESCTKIEDSTKRLECYDSIFVKKDAGKEEVTAEKSKWEYEQEKDELRNATTYLARIRSTNTIDFGFPYDSSGLNLMLRKDPKYGNDIIFSIHGQFNGCMIDSCKITVKFDDGKLESYRMVGADGGSNDALFIENAKAMKTFVDKLKKSKKLIVEASFYNYGKGQFTFDTQGLEWKHF</sequence>
<evidence type="ECO:0000313" key="4">
    <source>
        <dbReference type="Proteomes" id="UP000215738"/>
    </source>
</evidence>
<reference evidence="2 4" key="1">
    <citation type="submission" date="2017-07" db="EMBL/GenBank/DDBJ databases">
        <title>Virulence factors identified in Actinobacillus seminis.</title>
        <authorList>
            <person name="Negrete-Abascal E."/>
            <person name="Vaca-Pacheco S."/>
            <person name="Montes-Garcia F."/>
            <person name="Leyto-Gil A.M."/>
            <person name="Fragoso-Garcia E."/>
            <person name="Carvente-Garcia R."/>
            <person name="Perez-Agueros S."/>
            <person name="Castelan-Sanchez H.G."/>
            <person name="Garcia-Molina A."/>
            <person name="Villamar T.E."/>
            <person name="Vazquez-Cruz C."/>
        </authorList>
    </citation>
    <scope>NUCLEOTIDE SEQUENCE [LARGE SCALE GENOMIC DNA]</scope>
    <source>
        <strain evidence="2 4">ATCC 15768</strain>
    </source>
</reference>
<dbReference type="OrthoDB" id="6693450at2"/>
<dbReference type="AlphaFoldDB" id="A0A263HDV8"/>
<dbReference type="RefSeq" id="WP_094945955.1">
    <property type="nucleotide sequence ID" value="NZ_NLFK01000003.1"/>
</dbReference>
<keyword evidence="1" id="KW-0732">Signal</keyword>
<proteinExistence type="predicted"/>
<reference evidence="3 5" key="2">
    <citation type="submission" date="2018-06" db="EMBL/GenBank/DDBJ databases">
        <authorList>
            <consortium name="Pathogen Informatics"/>
            <person name="Doyle S."/>
        </authorList>
    </citation>
    <scope>NUCLEOTIDE SEQUENCE [LARGE SCALE GENOMIC DNA]</scope>
    <source>
        <strain evidence="3 5">NCTC10851</strain>
    </source>
</reference>
<keyword evidence="4" id="KW-1185">Reference proteome</keyword>
<feature type="signal peptide" evidence="1">
    <location>
        <begin position="1"/>
        <end position="17"/>
    </location>
</feature>
<protein>
    <submittedName>
        <fullName evidence="3">Uncharacterized protein</fullName>
    </submittedName>
</protein>
<evidence type="ECO:0000313" key="2">
    <source>
        <dbReference type="EMBL" id="OZN25281.1"/>
    </source>
</evidence>